<dbReference type="SUPFAM" id="SSF82199">
    <property type="entry name" value="SET domain"/>
    <property type="match status" value="1"/>
</dbReference>
<dbReference type="Pfam" id="PF00856">
    <property type="entry name" value="SET"/>
    <property type="match status" value="1"/>
</dbReference>
<proteinExistence type="predicted"/>
<evidence type="ECO:0000313" key="2">
    <source>
        <dbReference type="EMBL" id="EPY33779.1"/>
    </source>
</evidence>
<sequence>MPVYDALAKIITSMCFSVGIPLSLAQMSKILDDLVEADLLQYTVEYMVHEEILMKFGEDSYTLRNIYRQCQMNLLITEEYQHLGMSLLQTDQGDDVRYIPAAAEHRFVEVRPSLIGHVAGHGLFVRSTRRIPQGCIFCEYRGRHIRTPAAGTQQGAYVVRVRTTEDYIDGVSHSGDHLSLATFINDCGPLTANAGMMEYDRYPGRVFMVAHRDIGPGEEIYSLYGATYWGFSSYAEVQPVQPPAGRSAPDEEPLLQDSRITCKRCGHAYLRRAARLHREQCADPRVDQLLHRLDCLPYSDFTAMFSSDKVVPSKQRKALKKATSLVDIAEPQTFFHTHEDMVGNREFKFEDVDGVV</sequence>
<gene>
    <name evidence="2" type="ORF">STCU_01987</name>
</gene>
<keyword evidence="3" id="KW-1185">Reference proteome</keyword>
<evidence type="ECO:0000259" key="1">
    <source>
        <dbReference type="PROSITE" id="PS50280"/>
    </source>
</evidence>
<name>S9UYF7_9TRYP</name>
<dbReference type="Proteomes" id="UP000015354">
    <property type="component" value="Unassembled WGS sequence"/>
</dbReference>
<comment type="caution">
    <text evidence="2">The sequence shown here is derived from an EMBL/GenBank/DDBJ whole genome shotgun (WGS) entry which is preliminary data.</text>
</comment>
<reference evidence="2 3" key="1">
    <citation type="journal article" date="2013" name="PLoS ONE">
        <title>Predicting the Proteins of Angomonas deanei, Strigomonas culicis and Their Respective Endosymbionts Reveals New Aspects of the Trypanosomatidae Family.</title>
        <authorList>
            <person name="Motta M.C."/>
            <person name="Martins A.C."/>
            <person name="de Souza S.S."/>
            <person name="Catta-Preta C.M."/>
            <person name="Silva R."/>
            <person name="Klein C.C."/>
            <person name="de Almeida L.G."/>
            <person name="de Lima Cunha O."/>
            <person name="Ciapina L.P."/>
            <person name="Brocchi M."/>
            <person name="Colabardini A.C."/>
            <person name="de Araujo Lima B."/>
            <person name="Machado C.R."/>
            <person name="de Almeida Soares C.M."/>
            <person name="Probst C.M."/>
            <person name="de Menezes C.B."/>
            <person name="Thompson C.E."/>
            <person name="Bartholomeu D.C."/>
            <person name="Gradia D.F."/>
            <person name="Pavoni D.P."/>
            <person name="Grisard E.C."/>
            <person name="Fantinatti-Garboggini F."/>
            <person name="Marchini F.K."/>
            <person name="Rodrigues-Luiz G.F."/>
            <person name="Wagner G."/>
            <person name="Goldman G.H."/>
            <person name="Fietto J.L."/>
            <person name="Elias M.C."/>
            <person name="Goldman M.H."/>
            <person name="Sagot M.F."/>
            <person name="Pereira M."/>
            <person name="Stoco P.H."/>
            <person name="de Mendonca-Neto R.P."/>
            <person name="Teixeira S.M."/>
            <person name="Maciel T.E."/>
            <person name="de Oliveira Mendes T.A."/>
            <person name="Urmenyi T.P."/>
            <person name="de Souza W."/>
            <person name="Schenkman S."/>
            <person name="de Vasconcelos A.T."/>
        </authorList>
    </citation>
    <scope>NUCLEOTIDE SEQUENCE [LARGE SCALE GENOMIC DNA]</scope>
</reference>
<dbReference type="InterPro" id="IPR001214">
    <property type="entry name" value="SET_dom"/>
</dbReference>
<organism evidence="2 3">
    <name type="scientific">Strigomonas culicis</name>
    <dbReference type="NCBI Taxonomy" id="28005"/>
    <lineage>
        <taxon>Eukaryota</taxon>
        <taxon>Discoba</taxon>
        <taxon>Euglenozoa</taxon>
        <taxon>Kinetoplastea</taxon>
        <taxon>Metakinetoplastina</taxon>
        <taxon>Trypanosomatida</taxon>
        <taxon>Trypanosomatidae</taxon>
        <taxon>Strigomonadinae</taxon>
        <taxon>Strigomonas</taxon>
    </lineage>
</organism>
<dbReference type="Gene3D" id="2.170.270.10">
    <property type="entry name" value="SET domain"/>
    <property type="match status" value="1"/>
</dbReference>
<evidence type="ECO:0000313" key="3">
    <source>
        <dbReference type="Proteomes" id="UP000015354"/>
    </source>
</evidence>
<accession>S9UYF7</accession>
<dbReference type="AlphaFoldDB" id="S9UYF7"/>
<dbReference type="CDD" id="cd08161">
    <property type="entry name" value="SET"/>
    <property type="match status" value="1"/>
</dbReference>
<dbReference type="PROSITE" id="PS50280">
    <property type="entry name" value="SET"/>
    <property type="match status" value="1"/>
</dbReference>
<dbReference type="InterPro" id="IPR046341">
    <property type="entry name" value="SET_dom_sf"/>
</dbReference>
<dbReference type="EMBL" id="ATMH01001987">
    <property type="protein sequence ID" value="EPY33779.1"/>
    <property type="molecule type" value="Genomic_DNA"/>
</dbReference>
<feature type="domain" description="SET" evidence="1">
    <location>
        <begin position="106"/>
        <end position="225"/>
    </location>
</feature>
<dbReference type="OrthoDB" id="5560686at2759"/>
<protein>
    <recommendedName>
        <fullName evidence="1">SET domain-containing protein</fullName>
    </recommendedName>
</protein>